<proteinExistence type="predicted"/>
<organism evidence="3 4">
    <name type="scientific">Alectoria fallacina</name>
    <dbReference type="NCBI Taxonomy" id="1903189"/>
    <lineage>
        <taxon>Eukaryota</taxon>
        <taxon>Fungi</taxon>
        <taxon>Dikarya</taxon>
        <taxon>Ascomycota</taxon>
        <taxon>Pezizomycotina</taxon>
        <taxon>Lecanoromycetes</taxon>
        <taxon>OSLEUM clade</taxon>
        <taxon>Lecanoromycetidae</taxon>
        <taxon>Lecanorales</taxon>
        <taxon>Lecanorineae</taxon>
        <taxon>Parmeliaceae</taxon>
        <taxon>Alectoria</taxon>
    </lineage>
</organism>
<evidence type="ECO:0000313" key="3">
    <source>
        <dbReference type="EMBL" id="CAF9913497.1"/>
    </source>
</evidence>
<name>A0A8H3EW59_9LECA</name>
<feature type="region of interest" description="Disordered" evidence="2">
    <location>
        <begin position="51"/>
        <end position="74"/>
    </location>
</feature>
<dbReference type="EMBL" id="CAJPDR010000062">
    <property type="protein sequence ID" value="CAF9913497.1"/>
    <property type="molecule type" value="Genomic_DNA"/>
</dbReference>
<comment type="caution">
    <text evidence="3">The sequence shown here is derived from an EMBL/GenBank/DDBJ whole genome shotgun (WGS) entry which is preliminary data.</text>
</comment>
<sequence length="257" mass="28669">MIRVLVPSEANKLIPPILKLLQLKRTSATRIDNVPSKGSYRIGAEIPPARAQDLGVPNKGLSPPVLDARTHARTSGKRRAAKTFSTARHEWVYRVACNKYQLFGTEGATNGFTKGIAIGTGKISSKGDLAEGNPCHVQGNDYEYPKMSTMPPPAQTNLLERIKRKSSGVLDGFKDIKKETFTEGSSKEEEEAQKEQLDKEKTSQLIPMSRGLIRVLADTSDEDEDVAESCKNCRKTEEENKELHKKLRRNRDEIFFV</sequence>
<keyword evidence="4" id="KW-1185">Reference proteome</keyword>
<feature type="region of interest" description="Disordered" evidence="2">
    <location>
        <begin position="180"/>
        <end position="205"/>
    </location>
</feature>
<dbReference type="AlphaFoldDB" id="A0A8H3EW59"/>
<reference evidence="3" key="1">
    <citation type="submission" date="2021-03" db="EMBL/GenBank/DDBJ databases">
        <authorList>
            <person name="Tagirdzhanova G."/>
        </authorList>
    </citation>
    <scope>NUCLEOTIDE SEQUENCE</scope>
</reference>
<gene>
    <name evidence="3" type="ORF">ALECFALPRED_008839</name>
</gene>
<keyword evidence="1" id="KW-0175">Coiled coil</keyword>
<evidence type="ECO:0000256" key="1">
    <source>
        <dbReference type="SAM" id="Coils"/>
    </source>
</evidence>
<evidence type="ECO:0000313" key="4">
    <source>
        <dbReference type="Proteomes" id="UP000664203"/>
    </source>
</evidence>
<dbReference type="Proteomes" id="UP000664203">
    <property type="component" value="Unassembled WGS sequence"/>
</dbReference>
<accession>A0A8H3EW59</accession>
<evidence type="ECO:0000256" key="2">
    <source>
        <dbReference type="SAM" id="MobiDB-lite"/>
    </source>
</evidence>
<protein>
    <submittedName>
        <fullName evidence="3">Uncharacterized protein</fullName>
    </submittedName>
</protein>
<feature type="compositionally biased region" description="Basic and acidic residues" evidence="2">
    <location>
        <begin position="180"/>
        <end position="202"/>
    </location>
</feature>
<feature type="coiled-coil region" evidence="1">
    <location>
        <begin position="226"/>
        <end position="253"/>
    </location>
</feature>